<organism evidence="1 2">
    <name type="scientific">Nesidiocoris tenuis</name>
    <dbReference type="NCBI Taxonomy" id="355587"/>
    <lineage>
        <taxon>Eukaryota</taxon>
        <taxon>Metazoa</taxon>
        <taxon>Ecdysozoa</taxon>
        <taxon>Arthropoda</taxon>
        <taxon>Hexapoda</taxon>
        <taxon>Insecta</taxon>
        <taxon>Pterygota</taxon>
        <taxon>Neoptera</taxon>
        <taxon>Paraneoptera</taxon>
        <taxon>Hemiptera</taxon>
        <taxon>Heteroptera</taxon>
        <taxon>Panheteroptera</taxon>
        <taxon>Cimicomorpha</taxon>
        <taxon>Miridae</taxon>
        <taxon>Dicyphina</taxon>
        <taxon>Nesidiocoris</taxon>
    </lineage>
</organism>
<dbReference type="EMBL" id="CADCXU010019142">
    <property type="protein sequence ID" value="CAB0007548.1"/>
    <property type="molecule type" value="Genomic_DNA"/>
</dbReference>
<dbReference type="AlphaFoldDB" id="A0A6H5GT46"/>
<evidence type="ECO:0000313" key="2">
    <source>
        <dbReference type="Proteomes" id="UP000479000"/>
    </source>
</evidence>
<name>A0A6H5GT46_9HEMI</name>
<gene>
    <name evidence="1" type="ORF">NTEN_LOCUS12821</name>
</gene>
<accession>A0A6H5GT46</accession>
<protein>
    <submittedName>
        <fullName evidence="1">Uncharacterized protein</fullName>
    </submittedName>
</protein>
<keyword evidence="2" id="KW-1185">Reference proteome</keyword>
<proteinExistence type="predicted"/>
<reference evidence="1 2" key="1">
    <citation type="submission" date="2020-02" db="EMBL/GenBank/DDBJ databases">
        <authorList>
            <person name="Ferguson B K."/>
        </authorList>
    </citation>
    <scope>NUCLEOTIDE SEQUENCE [LARGE SCALE GENOMIC DNA]</scope>
</reference>
<evidence type="ECO:0000313" key="1">
    <source>
        <dbReference type="EMBL" id="CAB0007548.1"/>
    </source>
</evidence>
<sequence length="139" mass="15730">MLQDTLQQGLSPEAPEWPGRSQDLLDITPQLCQLSTNLNFKPAVVLFCSESGPECTLQTRMIQFSSRHPRISSHVKLLQAERVSFSCPTYAKDSRNNIWPEEGNRLLVVIRSQRDKSARTSAKLEEFFPDADVAMANHE</sequence>
<dbReference type="Proteomes" id="UP000479000">
    <property type="component" value="Unassembled WGS sequence"/>
</dbReference>